<keyword evidence="1" id="KW-0812">Transmembrane</keyword>
<keyword evidence="1" id="KW-1133">Transmembrane helix</keyword>
<accession>A0A8D8W7G2</accession>
<organism evidence="2">
    <name type="scientific">Cacopsylla melanoneura</name>
    <dbReference type="NCBI Taxonomy" id="428564"/>
    <lineage>
        <taxon>Eukaryota</taxon>
        <taxon>Metazoa</taxon>
        <taxon>Ecdysozoa</taxon>
        <taxon>Arthropoda</taxon>
        <taxon>Hexapoda</taxon>
        <taxon>Insecta</taxon>
        <taxon>Pterygota</taxon>
        <taxon>Neoptera</taxon>
        <taxon>Paraneoptera</taxon>
        <taxon>Hemiptera</taxon>
        <taxon>Sternorrhyncha</taxon>
        <taxon>Psylloidea</taxon>
        <taxon>Psyllidae</taxon>
        <taxon>Psyllinae</taxon>
        <taxon>Cacopsylla</taxon>
    </lineage>
</organism>
<reference evidence="2" key="1">
    <citation type="submission" date="2021-05" db="EMBL/GenBank/DDBJ databases">
        <authorList>
            <person name="Alioto T."/>
            <person name="Alioto T."/>
            <person name="Gomez Garrido J."/>
        </authorList>
    </citation>
    <scope>NUCLEOTIDE SEQUENCE</scope>
</reference>
<proteinExistence type="predicted"/>
<evidence type="ECO:0000313" key="2">
    <source>
        <dbReference type="EMBL" id="CAG6647569.1"/>
    </source>
</evidence>
<name>A0A8D8W7G2_9HEMI</name>
<protein>
    <submittedName>
        <fullName evidence="2">Uncharacterized protein</fullName>
    </submittedName>
</protein>
<dbReference type="AlphaFoldDB" id="A0A8D8W7G2"/>
<feature type="transmembrane region" description="Helical" evidence="1">
    <location>
        <begin position="77"/>
        <end position="98"/>
    </location>
</feature>
<evidence type="ECO:0000256" key="1">
    <source>
        <dbReference type="SAM" id="Phobius"/>
    </source>
</evidence>
<sequence>MEKHHHHLLYLSHIIMTSVWSVFKIHTIKITQKIFTACLKNTTKLTSHPSHTHNILCYYLNFEFMRYHKRDGINHEFMFLTIRSLLVCFFFGTLVSTISTRGIITL</sequence>
<dbReference type="EMBL" id="HBUF01147673">
    <property type="protein sequence ID" value="CAG6647569.1"/>
    <property type="molecule type" value="Transcribed_RNA"/>
</dbReference>
<keyword evidence="1" id="KW-0472">Membrane</keyword>